<dbReference type="RefSeq" id="WP_136338500.1">
    <property type="nucleotide sequence ID" value="NZ_SSMD01000003.1"/>
</dbReference>
<organism evidence="1 2">
    <name type="scientific">Thalassobius vesicularis</name>
    <dbReference type="NCBI Taxonomy" id="1294297"/>
    <lineage>
        <taxon>Bacteria</taxon>
        <taxon>Pseudomonadati</taxon>
        <taxon>Pseudomonadota</taxon>
        <taxon>Alphaproteobacteria</taxon>
        <taxon>Rhodobacterales</taxon>
        <taxon>Roseobacteraceae</taxon>
        <taxon>Thalassovita</taxon>
    </lineage>
</organism>
<dbReference type="Gene3D" id="2.40.10.270">
    <property type="entry name" value="Bacteriophage SPP1 head-tail adaptor protein"/>
    <property type="match status" value="1"/>
</dbReference>
<evidence type="ECO:0000313" key="1">
    <source>
        <dbReference type="EMBL" id="THD74644.1"/>
    </source>
</evidence>
<dbReference type="InterPro" id="IPR008767">
    <property type="entry name" value="Phage_SPP1_head-tail_adaptor"/>
</dbReference>
<proteinExistence type="predicted"/>
<dbReference type="AlphaFoldDB" id="A0A4S3MA79"/>
<name>A0A4S3MA79_9RHOB</name>
<dbReference type="InterPro" id="IPR038666">
    <property type="entry name" value="SSP1_head-tail_sf"/>
</dbReference>
<reference evidence="1 2" key="1">
    <citation type="submission" date="2019-04" db="EMBL/GenBank/DDBJ databases">
        <title>Draft genome sequence of Youngimonas vesicularis.</title>
        <authorList>
            <person name="Hameed A."/>
        </authorList>
    </citation>
    <scope>NUCLEOTIDE SEQUENCE [LARGE SCALE GENOMIC DNA]</scope>
    <source>
        <strain evidence="1 2">CC-AMW-E</strain>
    </source>
</reference>
<sequence length="112" mass="11900">MSAPHLNRALALEEATQAPDGAGGFTQGWSVLGHLWAEVSFRSGREADLGGAAGSLASYRITVRGAPVGSTMRPRPGQRFREGERVFRILSVGERDAEGRFLTCIATEEAAA</sequence>
<gene>
    <name evidence="1" type="ORF">E7681_06635</name>
</gene>
<dbReference type="Pfam" id="PF05521">
    <property type="entry name" value="Phage_HCP"/>
    <property type="match status" value="1"/>
</dbReference>
<evidence type="ECO:0000313" key="2">
    <source>
        <dbReference type="Proteomes" id="UP000306113"/>
    </source>
</evidence>
<accession>A0A4S3MA79</accession>
<dbReference type="Proteomes" id="UP000306113">
    <property type="component" value="Unassembled WGS sequence"/>
</dbReference>
<dbReference type="EMBL" id="SSMD01000003">
    <property type="protein sequence ID" value="THD74644.1"/>
    <property type="molecule type" value="Genomic_DNA"/>
</dbReference>
<dbReference type="OrthoDB" id="7570189at2"/>
<comment type="caution">
    <text evidence="1">The sequence shown here is derived from an EMBL/GenBank/DDBJ whole genome shotgun (WGS) entry which is preliminary data.</text>
</comment>
<keyword evidence="2" id="KW-1185">Reference proteome</keyword>
<protein>
    <submittedName>
        <fullName evidence="1">Head-tail adaptor protein</fullName>
    </submittedName>
</protein>